<dbReference type="InterPro" id="IPR003591">
    <property type="entry name" value="Leu-rich_rpt_typical-subtyp"/>
</dbReference>
<dbReference type="Gene3D" id="2.60.40.2700">
    <property type="match status" value="3"/>
</dbReference>
<evidence type="ECO:0000313" key="4">
    <source>
        <dbReference type="Proteomes" id="UP000256709"/>
    </source>
</evidence>
<name>A0A3E0W291_9MICO</name>
<accession>A0A3E0W291</accession>
<evidence type="ECO:0000256" key="2">
    <source>
        <dbReference type="ARBA" id="ARBA00022737"/>
    </source>
</evidence>
<sequence>MALLGVFGVGGAAQAASPAVAFPDAALKACVLTALDDPGPEVALAQLQTLTELACPQRGIASVTGLGQASALKTLDLSGNELTDAGPLAGLGRLESLTLSYNSLQSISVIAGLGALVNVDASYNSIQSLGDLSGLGSLGRLVLNHNSIASAAGFAGGGALRQVDLSFNLLADASFASRLTQLTDLNLSNNRLSSAVPFGSLAAEVDLTNQSLSLPAIPVGTLQALPVARSASLDPLPLRLTAESQAYGYESPGGFTWRSNGVGQLFWAESLTRPAGNTLAFSGRFTQVVTRGTLTAPTPIVSGSAIYLQTLTASPGSWGPAPVALSYQWKRDGVPIGGATTSTYTLASADVGTKVSVAVTGTKASYATATVESAQTTAVAGLVLTATPVPTISGTAKVSQTLTANSGAWAPATVNLAYQWLGGGVAIAGATASTYTVKNADAGSTITVRVTGTKAGYTTASKTSAATAPVTGGVIAPGTPTILGSVALGKVLTAVPGTWTPAPVSYTYQWNRDGVAITGAVGATHTVPAADLGKAITVTVTGSRSGFTPVSATSAKAGIPK</sequence>
<dbReference type="SUPFAM" id="SSF52058">
    <property type="entry name" value="L domain-like"/>
    <property type="match status" value="1"/>
</dbReference>
<evidence type="ECO:0008006" key="5">
    <source>
        <dbReference type="Google" id="ProtNLM"/>
    </source>
</evidence>
<keyword evidence="1" id="KW-0433">Leucine-rich repeat</keyword>
<dbReference type="RefSeq" id="WP_172592016.1">
    <property type="nucleotide sequence ID" value="NZ_NBXA01000003.1"/>
</dbReference>
<dbReference type="SMART" id="SM00369">
    <property type="entry name" value="LRR_TYP"/>
    <property type="match status" value="3"/>
</dbReference>
<dbReference type="InterPro" id="IPR001611">
    <property type="entry name" value="Leu-rich_rpt"/>
</dbReference>
<evidence type="ECO:0000313" key="3">
    <source>
        <dbReference type="EMBL" id="RFA16276.1"/>
    </source>
</evidence>
<dbReference type="InterPro" id="IPR032675">
    <property type="entry name" value="LRR_dom_sf"/>
</dbReference>
<dbReference type="EMBL" id="NBXA01000003">
    <property type="protein sequence ID" value="RFA16276.1"/>
    <property type="molecule type" value="Genomic_DNA"/>
</dbReference>
<dbReference type="Pfam" id="PF13855">
    <property type="entry name" value="LRR_8"/>
    <property type="match status" value="1"/>
</dbReference>
<dbReference type="PROSITE" id="PS51450">
    <property type="entry name" value="LRR"/>
    <property type="match status" value="3"/>
</dbReference>
<reference evidence="3 4" key="1">
    <citation type="submission" date="2017-04" db="EMBL/GenBank/DDBJ databases">
        <title>Comparative genome analysis of Subtercola boreus.</title>
        <authorList>
            <person name="Cho Y.-J."/>
            <person name="Cho A."/>
            <person name="Kim O.-S."/>
            <person name="Lee J.-I."/>
        </authorList>
    </citation>
    <scope>NUCLEOTIDE SEQUENCE [LARGE SCALE GENOMIC DNA]</scope>
    <source>
        <strain evidence="3 4">P27444</strain>
    </source>
</reference>
<dbReference type="Gene3D" id="3.80.10.10">
    <property type="entry name" value="Ribonuclease Inhibitor"/>
    <property type="match status" value="1"/>
</dbReference>
<organism evidence="3 4">
    <name type="scientific">Subtercola boreus</name>
    <dbReference type="NCBI Taxonomy" id="120213"/>
    <lineage>
        <taxon>Bacteria</taxon>
        <taxon>Bacillati</taxon>
        <taxon>Actinomycetota</taxon>
        <taxon>Actinomycetes</taxon>
        <taxon>Micrococcales</taxon>
        <taxon>Microbacteriaceae</taxon>
        <taxon>Subtercola</taxon>
    </lineage>
</organism>
<dbReference type="AlphaFoldDB" id="A0A3E0W291"/>
<dbReference type="PANTHER" id="PTHR46652:SF3">
    <property type="entry name" value="LEUCINE-RICH REPEAT-CONTAINING PROTEIN 9"/>
    <property type="match status" value="1"/>
</dbReference>
<dbReference type="PANTHER" id="PTHR46652">
    <property type="entry name" value="LEUCINE-RICH REPEAT AND IQ DOMAIN-CONTAINING PROTEIN 1-RELATED"/>
    <property type="match status" value="1"/>
</dbReference>
<comment type="caution">
    <text evidence="3">The sequence shown here is derived from an EMBL/GenBank/DDBJ whole genome shotgun (WGS) entry which is preliminary data.</text>
</comment>
<dbReference type="PRINTS" id="PR00019">
    <property type="entry name" value="LEURICHRPT"/>
</dbReference>
<dbReference type="InterPro" id="IPR050836">
    <property type="entry name" value="SDS22/Internalin_LRR"/>
</dbReference>
<proteinExistence type="predicted"/>
<keyword evidence="2" id="KW-0677">Repeat</keyword>
<dbReference type="Proteomes" id="UP000256709">
    <property type="component" value="Unassembled WGS sequence"/>
</dbReference>
<gene>
    <name evidence="3" type="ORF">B7R21_02540</name>
</gene>
<protein>
    <recommendedName>
        <fullName evidence="5">Ig-like domain-containing protein</fullName>
    </recommendedName>
</protein>
<evidence type="ECO:0000256" key="1">
    <source>
        <dbReference type="ARBA" id="ARBA00022614"/>
    </source>
</evidence>